<dbReference type="PANTHER" id="PTHR36307">
    <property type="entry name" value="FLAGELLA BASAL BODY P-RING FORMATION PROTEIN FLGA"/>
    <property type="match status" value="1"/>
</dbReference>
<dbReference type="SMART" id="SM00858">
    <property type="entry name" value="SAF"/>
    <property type="match status" value="1"/>
</dbReference>
<comment type="caution">
    <text evidence="6">The sequence shown here is derived from an EMBL/GenBank/DDBJ whole genome shotgun (WGS) entry which is preliminary data.</text>
</comment>
<dbReference type="STRING" id="1461694.ATO9_20805"/>
<dbReference type="InterPro" id="IPR039246">
    <property type="entry name" value="Flagellar_FlgA"/>
</dbReference>
<sequence>MKRFFYYVAIVMVVFVLPATVWGEDIKVLVEERARESFGPQLPEAAGFHITAQDGAPVEAVMLSAFWMDRDTGQYLANAVLADSTVTRISGLAIATMDIPVPLKQMMPGERIREEDVGSVKLPLRRVGAFTLTDPADVVGMQVKRLLTQGRPIMRQSVMKPLVIGRGDRISIKYDDGLLSLSAPGRALDAGHKGQEIRIVNLVSNTTLSGVAVGKGIVEVSR</sequence>
<comment type="subcellular location">
    <subcellularLocation>
        <location evidence="1 4">Periplasm</location>
    </subcellularLocation>
</comment>
<evidence type="ECO:0000256" key="4">
    <source>
        <dbReference type="RuleBase" id="RU362063"/>
    </source>
</evidence>
<dbReference type="CDD" id="cd11614">
    <property type="entry name" value="SAF_CpaB_FlgA_like"/>
    <property type="match status" value="1"/>
</dbReference>
<evidence type="ECO:0000256" key="2">
    <source>
        <dbReference type="ARBA" id="ARBA00022729"/>
    </source>
</evidence>
<reference evidence="6 7" key="1">
    <citation type="journal article" date="2015" name="Antonie Van Leeuwenhoek">
        <title>Pseudooceanicola atlanticus gen. nov. sp. nov., isolated from surface seawater of the Atlantic Ocean and reclassification of Oceanicola batsensis, Oceanicola marinus, Oceanicola nitratireducens, Oceanicola nanhaiensis, Oceanicola antarcticus and Oceanicola flagellatus, as Pseudooceanicola batsensis comb. nov., Pseudooceanicola marinus comb. nov., Pseudooceanicola nitratireducens comb. nov., Pseudooceanicola nanhaiensis comb. nov., Pseudooceanicola antarcticus comb. nov., and Pseudooceanicola flagellatus comb. nov.</title>
        <authorList>
            <person name="Lai Q."/>
            <person name="Li G."/>
            <person name="Liu X."/>
            <person name="Du Y."/>
            <person name="Sun F."/>
            <person name="Shao Z."/>
        </authorList>
    </citation>
    <scope>NUCLEOTIDE SEQUENCE [LARGE SCALE GENOMIC DNA]</scope>
    <source>
        <strain evidence="6 7">22II-s11g</strain>
    </source>
</reference>
<dbReference type="AlphaFoldDB" id="A0A0A0E970"/>
<keyword evidence="3 4" id="KW-0574">Periplasm</keyword>
<proteinExistence type="inferred from homology"/>
<evidence type="ECO:0000256" key="1">
    <source>
        <dbReference type="ARBA" id="ARBA00004418"/>
    </source>
</evidence>
<name>A0A0A0E970_9RHOB</name>
<dbReference type="InterPro" id="IPR013974">
    <property type="entry name" value="SAF"/>
</dbReference>
<dbReference type="eggNOG" id="COG1261">
    <property type="taxonomic scope" value="Bacteria"/>
</dbReference>
<dbReference type="RefSeq" id="WP_043753841.1">
    <property type="nucleotide sequence ID" value="NZ_AQQX01000016.1"/>
</dbReference>
<dbReference type="Pfam" id="PF13144">
    <property type="entry name" value="ChapFlgA"/>
    <property type="match status" value="1"/>
</dbReference>
<protein>
    <recommendedName>
        <fullName evidence="4">Flagella basal body P-ring formation protein FlgA</fullName>
    </recommendedName>
</protein>
<dbReference type="InterPro" id="IPR017585">
    <property type="entry name" value="SAF_FlgA"/>
</dbReference>
<dbReference type="PANTHER" id="PTHR36307:SF1">
    <property type="entry name" value="FLAGELLA BASAL BODY P-RING FORMATION PROTEIN FLGA"/>
    <property type="match status" value="1"/>
</dbReference>
<dbReference type="OrthoDB" id="7727421at2"/>
<keyword evidence="6" id="KW-0966">Cell projection</keyword>
<keyword evidence="7" id="KW-1185">Reference proteome</keyword>
<keyword evidence="2" id="KW-0732">Signal</keyword>
<dbReference type="GO" id="GO:0044780">
    <property type="term" value="P:bacterial-type flagellum assembly"/>
    <property type="evidence" value="ECO:0007669"/>
    <property type="project" value="InterPro"/>
</dbReference>
<dbReference type="Gene3D" id="2.30.30.760">
    <property type="match status" value="1"/>
</dbReference>
<keyword evidence="6" id="KW-0969">Cilium</keyword>
<comment type="similarity">
    <text evidence="4">Belongs to the FlgA family.</text>
</comment>
<evidence type="ECO:0000256" key="3">
    <source>
        <dbReference type="ARBA" id="ARBA00022764"/>
    </source>
</evidence>
<keyword evidence="6" id="KW-0282">Flagellum</keyword>
<gene>
    <name evidence="6" type="ORF">ATO9_20805</name>
</gene>
<dbReference type="EMBL" id="AQQX01000016">
    <property type="protein sequence ID" value="KGM46969.1"/>
    <property type="molecule type" value="Genomic_DNA"/>
</dbReference>
<keyword evidence="4" id="KW-1005">Bacterial flagellum biogenesis</keyword>
<accession>A0A0A0E970</accession>
<evidence type="ECO:0000313" key="7">
    <source>
        <dbReference type="Proteomes" id="UP000030004"/>
    </source>
</evidence>
<evidence type="ECO:0000259" key="5">
    <source>
        <dbReference type="SMART" id="SM00858"/>
    </source>
</evidence>
<organism evidence="6 7">
    <name type="scientific">Pseudooceanicola atlanticus</name>
    <dbReference type="NCBI Taxonomy" id="1461694"/>
    <lineage>
        <taxon>Bacteria</taxon>
        <taxon>Pseudomonadati</taxon>
        <taxon>Pseudomonadota</taxon>
        <taxon>Alphaproteobacteria</taxon>
        <taxon>Rhodobacterales</taxon>
        <taxon>Paracoccaceae</taxon>
        <taxon>Pseudooceanicola</taxon>
    </lineage>
</organism>
<dbReference type="Gene3D" id="3.90.1210.10">
    <property type="entry name" value="Antifreeze-like/N-acetylneuraminic acid synthase C-terminal domain"/>
    <property type="match status" value="1"/>
</dbReference>
<evidence type="ECO:0000313" key="6">
    <source>
        <dbReference type="EMBL" id="KGM46969.1"/>
    </source>
</evidence>
<comment type="function">
    <text evidence="4">Involved in the assembly process of the P-ring formation. It may associate with FlgF on the rod constituting a structure essential for the P-ring assembly or may act as a modulator protein for the P-ring assembly.</text>
</comment>
<dbReference type="Proteomes" id="UP000030004">
    <property type="component" value="Unassembled WGS sequence"/>
</dbReference>
<dbReference type="NCBIfam" id="TIGR03170">
    <property type="entry name" value="flgA_cterm"/>
    <property type="match status" value="1"/>
</dbReference>
<dbReference type="GO" id="GO:0042597">
    <property type="term" value="C:periplasmic space"/>
    <property type="evidence" value="ECO:0007669"/>
    <property type="project" value="UniProtKB-SubCell"/>
</dbReference>
<feature type="domain" description="SAF" evidence="5">
    <location>
        <begin position="97"/>
        <end position="159"/>
    </location>
</feature>